<evidence type="ECO:0000313" key="6">
    <source>
        <dbReference type="Proteomes" id="UP001358586"/>
    </source>
</evidence>
<dbReference type="PANTHER" id="PTHR11709">
    <property type="entry name" value="MULTI-COPPER OXIDASE"/>
    <property type="match status" value="1"/>
</dbReference>
<keyword evidence="2" id="KW-0732">Signal</keyword>
<dbReference type="Pfam" id="PF07732">
    <property type="entry name" value="Cu-oxidase_3"/>
    <property type="match status" value="1"/>
</dbReference>
<dbReference type="PANTHER" id="PTHR11709:SF123">
    <property type="entry name" value="MONOCOPPER OXIDASE-LIKE PROTEIN SKU5"/>
    <property type="match status" value="1"/>
</dbReference>
<gene>
    <name evidence="5" type="ORF">PVK06_045521</name>
</gene>
<feature type="domain" description="Plastocyanin-like" evidence="4">
    <location>
        <begin position="34"/>
        <end position="133"/>
    </location>
</feature>
<dbReference type="SUPFAM" id="SSF49503">
    <property type="entry name" value="Cupredoxins"/>
    <property type="match status" value="1"/>
</dbReference>
<dbReference type="InterPro" id="IPR045087">
    <property type="entry name" value="Cu-oxidase_fam"/>
</dbReference>
<evidence type="ECO:0000259" key="4">
    <source>
        <dbReference type="Pfam" id="PF07732"/>
    </source>
</evidence>
<keyword evidence="6" id="KW-1185">Reference proteome</keyword>
<dbReference type="Gene3D" id="2.60.40.420">
    <property type="entry name" value="Cupredoxins - blue copper proteins"/>
    <property type="match status" value="2"/>
</dbReference>
<feature type="signal peptide" evidence="2">
    <location>
        <begin position="1"/>
        <end position="24"/>
    </location>
</feature>
<dbReference type="InterPro" id="IPR001117">
    <property type="entry name" value="Cu-oxidase_2nd"/>
</dbReference>
<reference evidence="5 6" key="1">
    <citation type="submission" date="2023-03" db="EMBL/GenBank/DDBJ databases">
        <title>WGS of Gossypium arboreum.</title>
        <authorList>
            <person name="Yu D."/>
        </authorList>
    </citation>
    <scope>NUCLEOTIDE SEQUENCE [LARGE SCALE GENOMIC DNA]</scope>
    <source>
        <tissue evidence="5">Leaf</tissue>
    </source>
</reference>
<accession>A0ABR0MUA3</accession>
<comment type="caution">
    <text evidence="5">The sequence shown here is derived from an EMBL/GenBank/DDBJ whole genome shotgun (WGS) entry which is preliminary data.</text>
</comment>
<dbReference type="InterPro" id="IPR011707">
    <property type="entry name" value="Cu-oxidase-like_N"/>
</dbReference>
<evidence type="ECO:0000313" key="5">
    <source>
        <dbReference type="EMBL" id="KAK5777554.1"/>
    </source>
</evidence>
<dbReference type="Pfam" id="PF00394">
    <property type="entry name" value="Cu-oxidase"/>
    <property type="match status" value="1"/>
</dbReference>
<feature type="domain" description="Plastocyanin-like" evidence="3">
    <location>
        <begin position="146"/>
        <end position="190"/>
    </location>
</feature>
<feature type="chain" id="PRO_5046341878" description="Monocopper oxidase-like protein SKU5" evidence="2">
    <location>
        <begin position="25"/>
        <end position="206"/>
    </location>
</feature>
<proteinExistence type="inferred from homology"/>
<sequence length="206" mass="23422">MALSKFLGLFHIHIALLSSSYFLADPFVFYDFEVFARNNKFPSPTINSTTNNNVVINVRKKLDESLLLHWFGIQQRRSSWQDGLPGTNCPIPPKWNWIYQFQVNDQIGSFFYFPSLYFQRAASGFGGFIINNRDIIPIPFGFPNGDITILIGDWYTRNHTVLRKALDAGKDLGMPNGVLINGKGPYQYNDTLRNRVIGPKTPNGPT</sequence>
<dbReference type="EMBL" id="JARKNE010000012">
    <property type="protein sequence ID" value="KAK5777554.1"/>
    <property type="molecule type" value="Genomic_DNA"/>
</dbReference>
<organism evidence="5 6">
    <name type="scientific">Gossypium arboreum</name>
    <name type="common">Tree cotton</name>
    <name type="synonym">Gossypium nanking</name>
    <dbReference type="NCBI Taxonomy" id="29729"/>
    <lineage>
        <taxon>Eukaryota</taxon>
        <taxon>Viridiplantae</taxon>
        <taxon>Streptophyta</taxon>
        <taxon>Embryophyta</taxon>
        <taxon>Tracheophyta</taxon>
        <taxon>Spermatophyta</taxon>
        <taxon>Magnoliopsida</taxon>
        <taxon>eudicotyledons</taxon>
        <taxon>Gunneridae</taxon>
        <taxon>Pentapetalae</taxon>
        <taxon>rosids</taxon>
        <taxon>malvids</taxon>
        <taxon>Malvales</taxon>
        <taxon>Malvaceae</taxon>
        <taxon>Malvoideae</taxon>
        <taxon>Gossypium</taxon>
    </lineage>
</organism>
<evidence type="ECO:0000256" key="2">
    <source>
        <dbReference type="SAM" id="SignalP"/>
    </source>
</evidence>
<dbReference type="InterPro" id="IPR008972">
    <property type="entry name" value="Cupredoxin"/>
</dbReference>
<evidence type="ECO:0008006" key="7">
    <source>
        <dbReference type="Google" id="ProtNLM"/>
    </source>
</evidence>
<evidence type="ECO:0000256" key="1">
    <source>
        <dbReference type="ARBA" id="ARBA00010609"/>
    </source>
</evidence>
<evidence type="ECO:0000259" key="3">
    <source>
        <dbReference type="Pfam" id="PF00394"/>
    </source>
</evidence>
<comment type="similarity">
    <text evidence="1">Belongs to the multicopper oxidase family.</text>
</comment>
<dbReference type="Proteomes" id="UP001358586">
    <property type="component" value="Chromosome 12"/>
</dbReference>
<protein>
    <recommendedName>
        <fullName evidence="7">Monocopper oxidase-like protein SKU5</fullName>
    </recommendedName>
</protein>
<name>A0ABR0MUA3_GOSAR</name>